<protein>
    <submittedName>
        <fullName evidence="1">Uncharacterized protein</fullName>
    </submittedName>
</protein>
<dbReference type="EMBL" id="FMYV01000004">
    <property type="protein sequence ID" value="SDC46709.1"/>
    <property type="molecule type" value="Genomic_DNA"/>
</dbReference>
<name>A0A1G6LU19_9BACT</name>
<accession>A0A1G6LU19</accession>
<reference evidence="1 2" key="1">
    <citation type="submission" date="2016-10" db="EMBL/GenBank/DDBJ databases">
        <authorList>
            <person name="de Groot N.N."/>
        </authorList>
    </citation>
    <scope>NUCLEOTIDE SEQUENCE [LARGE SCALE GENOMIC DNA]</scope>
    <source>
        <strain evidence="1 2">WG14</strain>
    </source>
</reference>
<dbReference type="RefSeq" id="WP_091403531.1">
    <property type="nucleotide sequence ID" value="NZ_FMYV01000004.1"/>
</dbReference>
<dbReference type="AlphaFoldDB" id="A0A1G6LU19"/>
<organism evidence="1 2">
    <name type="scientific">Geotoga petraea</name>
    <dbReference type="NCBI Taxonomy" id="28234"/>
    <lineage>
        <taxon>Bacteria</taxon>
        <taxon>Thermotogati</taxon>
        <taxon>Thermotogota</taxon>
        <taxon>Thermotogae</taxon>
        <taxon>Petrotogales</taxon>
        <taxon>Petrotogaceae</taxon>
        <taxon>Geotoga</taxon>
    </lineage>
</organism>
<sequence>MALIKEDYGLIYNDDGSLCVTVREDDVPFEGVKSYAIEESTENLVPSNLANFEDLNWGSVSIISREIIEGGGYNGRNAVKIVKDDTQINFQIYDTNITSNIKNNIQVGDRISYQIKYKIIDPGSGGTFNFRTWGFSTTYPINDIDIGNGWKLRYGTSPEWTDTSDITGSVGISEMPPNSTILFCDFQIEIKPYPTSFVDGSRAKGKLYFSSEKLNTKNYTLDDGSKVNLFNNHVVSFWFKVPKVQDEEIISETYTWDFIQQIIGNDHDVLTGSHRRRQWAIIISRQDGDLGISAPYLGFSHYVNVLDTVGNYEDKWHHIVFIFDVINESSTEIYREHKVYYDGILKRDVFANLYVSGSPSINDDIWFNEDYRNRSNLISNLFIGKYKDEQGNVIWTDEYIQEVYEAKKPFNTNL</sequence>
<evidence type="ECO:0000313" key="1">
    <source>
        <dbReference type="EMBL" id="SDC46709.1"/>
    </source>
</evidence>
<proteinExistence type="predicted"/>
<dbReference type="SUPFAM" id="SSF49899">
    <property type="entry name" value="Concanavalin A-like lectins/glucanases"/>
    <property type="match status" value="1"/>
</dbReference>
<keyword evidence="2" id="KW-1185">Reference proteome</keyword>
<gene>
    <name evidence="1" type="ORF">SAMN04488588_1145</name>
</gene>
<evidence type="ECO:0000313" key="2">
    <source>
        <dbReference type="Proteomes" id="UP000199322"/>
    </source>
</evidence>
<dbReference type="STRING" id="28234.SAMN04488588_1145"/>
<dbReference type="Proteomes" id="UP000199322">
    <property type="component" value="Unassembled WGS sequence"/>
</dbReference>
<dbReference type="InterPro" id="IPR013320">
    <property type="entry name" value="ConA-like_dom_sf"/>
</dbReference>